<keyword evidence="2" id="KW-1185">Reference proteome</keyword>
<evidence type="ECO:0008006" key="3">
    <source>
        <dbReference type="Google" id="ProtNLM"/>
    </source>
</evidence>
<comment type="caution">
    <text evidence="1">The sequence shown here is derived from an EMBL/GenBank/DDBJ whole genome shotgun (WGS) entry which is preliminary data.</text>
</comment>
<evidence type="ECO:0000313" key="2">
    <source>
        <dbReference type="Proteomes" id="UP001519503"/>
    </source>
</evidence>
<protein>
    <recommendedName>
        <fullName evidence="3">Lipoprotein</fullName>
    </recommendedName>
</protein>
<organism evidence="1 2">
    <name type="scientific">Fructobacillus parabroussonetiae</name>
    <dbReference type="NCBI Taxonomy" id="2713174"/>
    <lineage>
        <taxon>Bacteria</taxon>
        <taxon>Bacillati</taxon>
        <taxon>Bacillota</taxon>
        <taxon>Bacilli</taxon>
        <taxon>Lactobacillales</taxon>
        <taxon>Lactobacillaceae</taxon>
        <taxon>Fructobacillus</taxon>
    </lineage>
</organism>
<evidence type="ECO:0000313" key="1">
    <source>
        <dbReference type="EMBL" id="MBS9337749.1"/>
    </source>
</evidence>
<sequence>MKKIVITIVSLVGAAFVIFGAFQLGTTKNNKHEANISSTFTFSSSNHNSISESKSSSIIKKNIENSNNYDPNKTVEGNTVDSNMITKVTKELTDAGLPANEWAPSDIKSIITQSSQQGISAVDYAKQNYHQN</sequence>
<reference evidence="1 2" key="1">
    <citation type="submission" date="2020-02" db="EMBL/GenBank/DDBJ databases">
        <title>Fructobacillus sp. isolated from paper mulberry of Taiwan.</title>
        <authorList>
            <person name="Lin S.-T."/>
        </authorList>
    </citation>
    <scope>NUCLEOTIDE SEQUENCE [LARGE SCALE GENOMIC DNA]</scope>
    <source>
        <strain evidence="1 2">S1-1</strain>
    </source>
</reference>
<proteinExistence type="predicted"/>
<dbReference type="RefSeq" id="WP_213821951.1">
    <property type="nucleotide sequence ID" value="NZ_JAAMFL010000007.1"/>
</dbReference>
<dbReference type="EMBL" id="JAAMFL010000007">
    <property type="protein sequence ID" value="MBS9337749.1"/>
    <property type="molecule type" value="Genomic_DNA"/>
</dbReference>
<gene>
    <name evidence="1" type="ORF">G6R30_04645</name>
</gene>
<accession>A0ABS5QX20</accession>
<name>A0ABS5QX20_9LACO</name>
<dbReference type="Proteomes" id="UP001519503">
    <property type="component" value="Unassembled WGS sequence"/>
</dbReference>